<feature type="region of interest" description="Disordered" evidence="1">
    <location>
        <begin position="34"/>
        <end position="56"/>
    </location>
</feature>
<comment type="caution">
    <text evidence="2">The sequence shown here is derived from an EMBL/GenBank/DDBJ whole genome shotgun (WGS) entry which is preliminary data.</text>
</comment>
<sequence>MINDVEIMFDVLSLHQELSNIDLYLEVEVNGNKNHTNITPSGFDTDNEEDESGDKCEIENGRNATVEGDDIEVPFGSNSLEGINMANVDNWMNSKLEIG</sequence>
<dbReference type="EMBL" id="NBSK02000008">
    <property type="protein sequence ID" value="KAJ0194061.1"/>
    <property type="molecule type" value="Genomic_DNA"/>
</dbReference>
<accession>A0A9R1WZZ6</accession>
<proteinExistence type="predicted"/>
<dbReference type="Proteomes" id="UP000235145">
    <property type="component" value="Unassembled WGS sequence"/>
</dbReference>
<organism evidence="2 3">
    <name type="scientific">Lactuca sativa</name>
    <name type="common">Garden lettuce</name>
    <dbReference type="NCBI Taxonomy" id="4236"/>
    <lineage>
        <taxon>Eukaryota</taxon>
        <taxon>Viridiplantae</taxon>
        <taxon>Streptophyta</taxon>
        <taxon>Embryophyta</taxon>
        <taxon>Tracheophyta</taxon>
        <taxon>Spermatophyta</taxon>
        <taxon>Magnoliopsida</taxon>
        <taxon>eudicotyledons</taxon>
        <taxon>Gunneridae</taxon>
        <taxon>Pentapetalae</taxon>
        <taxon>asterids</taxon>
        <taxon>campanulids</taxon>
        <taxon>Asterales</taxon>
        <taxon>Asteraceae</taxon>
        <taxon>Cichorioideae</taxon>
        <taxon>Cichorieae</taxon>
        <taxon>Lactucinae</taxon>
        <taxon>Lactuca</taxon>
    </lineage>
</organism>
<evidence type="ECO:0000256" key="1">
    <source>
        <dbReference type="SAM" id="MobiDB-lite"/>
    </source>
</evidence>
<evidence type="ECO:0000313" key="2">
    <source>
        <dbReference type="EMBL" id="KAJ0194061.1"/>
    </source>
</evidence>
<dbReference type="AlphaFoldDB" id="A0A9R1WZZ6"/>
<feature type="compositionally biased region" description="Polar residues" evidence="1">
    <location>
        <begin position="34"/>
        <end position="44"/>
    </location>
</feature>
<protein>
    <submittedName>
        <fullName evidence="2">Uncharacterized protein</fullName>
    </submittedName>
</protein>
<evidence type="ECO:0000313" key="3">
    <source>
        <dbReference type="Proteomes" id="UP000235145"/>
    </source>
</evidence>
<gene>
    <name evidence="2" type="ORF">LSAT_V11C800437790</name>
</gene>
<keyword evidence="3" id="KW-1185">Reference proteome</keyword>
<name>A0A9R1WZZ6_LACSA</name>
<reference evidence="2 3" key="1">
    <citation type="journal article" date="2017" name="Nat. Commun.">
        <title>Genome assembly with in vitro proximity ligation data and whole-genome triplication in lettuce.</title>
        <authorList>
            <person name="Reyes-Chin-Wo S."/>
            <person name="Wang Z."/>
            <person name="Yang X."/>
            <person name="Kozik A."/>
            <person name="Arikit S."/>
            <person name="Song C."/>
            <person name="Xia L."/>
            <person name="Froenicke L."/>
            <person name="Lavelle D.O."/>
            <person name="Truco M.J."/>
            <person name="Xia R."/>
            <person name="Zhu S."/>
            <person name="Xu C."/>
            <person name="Xu H."/>
            <person name="Xu X."/>
            <person name="Cox K."/>
            <person name="Korf I."/>
            <person name="Meyers B.C."/>
            <person name="Michelmore R.W."/>
        </authorList>
    </citation>
    <scope>NUCLEOTIDE SEQUENCE [LARGE SCALE GENOMIC DNA]</scope>
    <source>
        <strain evidence="3">cv. Salinas</strain>
        <tissue evidence="2">Seedlings</tissue>
    </source>
</reference>